<accession>A0A401LWC8</accession>
<feature type="domain" description="dTDP-4-dehydro-6-deoxy-alpha-D-glucopyranose 2,3-dehydratase" evidence="1">
    <location>
        <begin position="268"/>
        <end position="469"/>
    </location>
</feature>
<dbReference type="InterPro" id="IPR005212">
    <property type="entry name" value="EvaA-like"/>
</dbReference>
<dbReference type="EMBL" id="BHWB01000008">
    <property type="protein sequence ID" value="GCB35821.1"/>
    <property type="molecule type" value="Genomic_DNA"/>
</dbReference>
<evidence type="ECO:0000313" key="2">
    <source>
        <dbReference type="EMBL" id="GCB35821.1"/>
    </source>
</evidence>
<reference evidence="2 3" key="1">
    <citation type="submission" date="2018-10" db="EMBL/GenBank/DDBJ databases">
        <title>Draft Genome Sequence of Bacteroides sp. KCTC 15687.</title>
        <authorList>
            <person name="Yu S.Y."/>
            <person name="Kim J.S."/>
            <person name="Oh B.S."/>
            <person name="Park S.H."/>
            <person name="Kang S.W."/>
            <person name="Park J.E."/>
            <person name="Choi S.H."/>
            <person name="Han K.I."/>
            <person name="Lee K.C."/>
            <person name="Eom M.K."/>
            <person name="Suh M.K."/>
            <person name="Lee D.H."/>
            <person name="Yoon H."/>
            <person name="Kim B."/>
            <person name="Yang S.J."/>
            <person name="Lee J.S."/>
            <person name="Lee J.H."/>
        </authorList>
    </citation>
    <scope>NUCLEOTIDE SEQUENCE [LARGE SCALE GENOMIC DNA]</scope>
    <source>
        <strain evidence="2 3">KCTC 15687</strain>
    </source>
</reference>
<dbReference type="Gene3D" id="3.90.79.40">
    <property type="entry name" value="EvaA sugar 2,3-dehydratase subunit"/>
    <property type="match status" value="2"/>
</dbReference>
<organism evidence="2 3">
    <name type="scientific">Bacteroides faecalis</name>
    <dbReference type="NCBI Taxonomy" id="2447885"/>
    <lineage>
        <taxon>Bacteria</taxon>
        <taxon>Pseudomonadati</taxon>
        <taxon>Bacteroidota</taxon>
        <taxon>Bacteroidia</taxon>
        <taxon>Bacteroidales</taxon>
        <taxon>Bacteroidaceae</taxon>
        <taxon>Bacteroides</taxon>
    </lineage>
</organism>
<dbReference type="RefSeq" id="WP_125041709.1">
    <property type="nucleotide sequence ID" value="NZ_BHWB01000008.1"/>
</dbReference>
<dbReference type="OrthoDB" id="9814961at2"/>
<evidence type="ECO:0000259" key="1">
    <source>
        <dbReference type="Pfam" id="PF03559"/>
    </source>
</evidence>
<dbReference type="AlphaFoldDB" id="A0A401LWC8"/>
<feature type="domain" description="dTDP-4-dehydro-6-deoxy-alpha-D-glucopyranose 2,3-dehydratase" evidence="1">
    <location>
        <begin position="24"/>
        <end position="226"/>
    </location>
</feature>
<dbReference type="Proteomes" id="UP000288079">
    <property type="component" value="Unassembled WGS sequence"/>
</dbReference>
<proteinExistence type="predicted"/>
<keyword evidence="3" id="KW-1185">Reference proteome</keyword>
<protein>
    <submittedName>
        <fullName evidence="2">DNDP-4-keto-6-deoxy-glucose-2,3-dehydratase</fullName>
    </submittedName>
</protein>
<dbReference type="InterPro" id="IPR038153">
    <property type="entry name" value="EvaA-like_sf"/>
</dbReference>
<dbReference type="GO" id="GO:0016829">
    <property type="term" value="F:lyase activity"/>
    <property type="evidence" value="ECO:0007669"/>
    <property type="project" value="InterPro"/>
</dbReference>
<dbReference type="Pfam" id="PF03559">
    <property type="entry name" value="Hexose_dehydrat"/>
    <property type="match status" value="2"/>
</dbReference>
<gene>
    <name evidence="2" type="ORF">KGMB02408_27660</name>
</gene>
<name>A0A401LWC8_9BACE</name>
<comment type="caution">
    <text evidence="2">The sequence shown here is derived from an EMBL/GenBank/DDBJ whole genome shotgun (WGS) entry which is preliminary data.</text>
</comment>
<evidence type="ECO:0000313" key="3">
    <source>
        <dbReference type="Proteomes" id="UP000288079"/>
    </source>
</evidence>
<sequence length="474" mass="54968">MHIEQIELDFLISAISQGNVISTEKVLVWMKQQNDEVVSNIGQIPLEEVRNWSYRDDRLRHDSGKFFSIDGIRIATNYLDVSTWDQPIINQPEIGFLGFITKKIGGVVHFLAQAKIEPGNLNIVQLSPTLQATRSNFMQVHGGKKPNYLDYFNGVRKVHVLVDQLQSEQGARFLQKRNRNIIVEISENEEIEIKENFIWLSLGQLKELMRYPNVVNMDSRTVISCIRFGNYSEHSLKMMSAFLKLNTKSDDQLIYSMLSHNNHLHELEEIIQWMTSLKFKYELDVEKIGISKMNNWIYDGNTIHHEANKYFDVIGVRCEIANREVVSWDQPMVRSAQHGLMGFLVKKINGIYHFLVQAKLESGNFDIVEMAPTVQCLTGNYRKGLNEYTIPYLEYFMNASKENIWYSTYQSEEGGRFFQEQNLNTIVEVGDDFPVEVDLNYCWMTLNQMLSFVTYNNYLNIAARSLLSAISFVK</sequence>